<evidence type="ECO:0000256" key="9">
    <source>
        <dbReference type="ARBA" id="ARBA00023136"/>
    </source>
</evidence>
<keyword evidence="4" id="KW-0808">Transferase</keyword>
<keyword evidence="3" id="KW-0328">Glycosyltransferase</keyword>
<dbReference type="GO" id="GO:0008360">
    <property type="term" value="P:regulation of cell shape"/>
    <property type="evidence" value="ECO:0007669"/>
    <property type="project" value="UniProtKB-KW"/>
</dbReference>
<dbReference type="SUPFAM" id="SSF53955">
    <property type="entry name" value="Lysozyme-like"/>
    <property type="match status" value="1"/>
</dbReference>
<keyword evidence="10" id="KW-0961">Cell wall biogenesis/degradation</keyword>
<evidence type="ECO:0000256" key="8">
    <source>
        <dbReference type="ARBA" id="ARBA00022989"/>
    </source>
</evidence>
<dbReference type="AlphaFoldDB" id="A0A3S4XST5"/>
<keyword evidence="8 11" id="KW-1133">Transmembrane helix</keyword>
<dbReference type="KEGG" id="rpne:NCTC8284_01239"/>
<sequence length="153" mass="17984">MIKTMDPNFIEWVKQHLDDVEKTKQILTALLRLLSPKWWKKNWQRIAIRFFLAIFAFVLLFRFVPVPFSSYMAQQQVGHWLQGNFHYWAKSTWVSLEKISPHMQLAVIAAEDQKFPSHYGFDFTAIQKAFKHNGKSTRKIRGGSTISQQTAKI</sequence>
<dbReference type="Pfam" id="PF00912">
    <property type="entry name" value="Transgly"/>
    <property type="match status" value="1"/>
</dbReference>
<evidence type="ECO:0000256" key="7">
    <source>
        <dbReference type="ARBA" id="ARBA00022984"/>
    </source>
</evidence>
<evidence type="ECO:0000256" key="11">
    <source>
        <dbReference type="SAM" id="Phobius"/>
    </source>
</evidence>
<dbReference type="Gene3D" id="1.10.3810.10">
    <property type="entry name" value="Biosynthetic peptidoglycan transglycosylase-like"/>
    <property type="match status" value="1"/>
</dbReference>
<dbReference type="InterPro" id="IPR001264">
    <property type="entry name" value="Glyco_trans_51"/>
</dbReference>
<dbReference type="InterPro" id="IPR011812">
    <property type="entry name" value="Pep_trsgly"/>
</dbReference>
<name>A0A3S4XST5_9PAST</name>
<gene>
    <name evidence="13" type="primary">mtgA_2</name>
    <name evidence="13" type="ORF">NCTC8284_01239</name>
</gene>
<dbReference type="InterPro" id="IPR023346">
    <property type="entry name" value="Lysozyme-like_dom_sf"/>
</dbReference>
<keyword evidence="7" id="KW-0573">Peptidoglycan synthesis</keyword>
<evidence type="ECO:0000256" key="3">
    <source>
        <dbReference type="ARBA" id="ARBA00022676"/>
    </source>
</evidence>
<keyword evidence="1" id="KW-1003">Cell membrane</keyword>
<reference evidence="13 14" key="1">
    <citation type="submission" date="2018-12" db="EMBL/GenBank/DDBJ databases">
        <authorList>
            <consortium name="Pathogen Informatics"/>
        </authorList>
    </citation>
    <scope>NUCLEOTIDE SEQUENCE [LARGE SCALE GENOMIC DNA]</scope>
    <source>
        <strain evidence="13 14">NCTC8284</strain>
    </source>
</reference>
<dbReference type="GO" id="GO:0009274">
    <property type="term" value="C:peptidoglycan-based cell wall"/>
    <property type="evidence" value="ECO:0007669"/>
    <property type="project" value="InterPro"/>
</dbReference>
<evidence type="ECO:0000256" key="10">
    <source>
        <dbReference type="ARBA" id="ARBA00023316"/>
    </source>
</evidence>
<dbReference type="GO" id="GO:0071555">
    <property type="term" value="P:cell wall organization"/>
    <property type="evidence" value="ECO:0007669"/>
    <property type="project" value="UniProtKB-KW"/>
</dbReference>
<dbReference type="EMBL" id="LR134405">
    <property type="protein sequence ID" value="VEH66081.1"/>
    <property type="molecule type" value="Genomic_DNA"/>
</dbReference>
<keyword evidence="5 11" id="KW-0812">Transmembrane</keyword>
<dbReference type="PANTHER" id="PTHR30400:SF0">
    <property type="entry name" value="BIOSYNTHETIC PEPTIDOGLYCAN TRANSGLYCOSYLASE"/>
    <property type="match status" value="1"/>
</dbReference>
<evidence type="ECO:0000256" key="5">
    <source>
        <dbReference type="ARBA" id="ARBA00022692"/>
    </source>
</evidence>
<dbReference type="PANTHER" id="PTHR30400">
    <property type="entry name" value="MONOFUNCTIONAL BIOSYNTHETIC PEPTIDOGLYCAN TRANSGLYCOSYLASE"/>
    <property type="match status" value="1"/>
</dbReference>
<keyword evidence="2" id="KW-0997">Cell inner membrane</keyword>
<dbReference type="GO" id="GO:0009252">
    <property type="term" value="P:peptidoglycan biosynthetic process"/>
    <property type="evidence" value="ECO:0007669"/>
    <property type="project" value="UniProtKB-KW"/>
</dbReference>
<keyword evidence="9 11" id="KW-0472">Membrane</keyword>
<dbReference type="Proteomes" id="UP000278733">
    <property type="component" value="Chromosome"/>
</dbReference>
<accession>A0A3S4XST5</accession>
<feature type="domain" description="Glycosyl transferase family 51" evidence="12">
    <location>
        <begin position="85"/>
        <end position="152"/>
    </location>
</feature>
<evidence type="ECO:0000313" key="13">
    <source>
        <dbReference type="EMBL" id="VEH66081.1"/>
    </source>
</evidence>
<dbReference type="GO" id="GO:0016020">
    <property type="term" value="C:membrane"/>
    <property type="evidence" value="ECO:0007669"/>
    <property type="project" value="InterPro"/>
</dbReference>
<evidence type="ECO:0000256" key="6">
    <source>
        <dbReference type="ARBA" id="ARBA00022960"/>
    </source>
</evidence>
<evidence type="ECO:0000256" key="4">
    <source>
        <dbReference type="ARBA" id="ARBA00022679"/>
    </source>
</evidence>
<evidence type="ECO:0000256" key="2">
    <source>
        <dbReference type="ARBA" id="ARBA00022519"/>
    </source>
</evidence>
<dbReference type="GO" id="GO:0016763">
    <property type="term" value="F:pentosyltransferase activity"/>
    <property type="evidence" value="ECO:0007669"/>
    <property type="project" value="InterPro"/>
</dbReference>
<evidence type="ECO:0000256" key="1">
    <source>
        <dbReference type="ARBA" id="ARBA00022475"/>
    </source>
</evidence>
<evidence type="ECO:0000259" key="12">
    <source>
        <dbReference type="Pfam" id="PF00912"/>
    </source>
</evidence>
<evidence type="ECO:0000313" key="14">
    <source>
        <dbReference type="Proteomes" id="UP000278733"/>
    </source>
</evidence>
<proteinExistence type="predicted"/>
<protein>
    <submittedName>
        <fullName evidence="13">Monofunctional biosynthetic peptidoglycan transglycosylase</fullName>
    </submittedName>
</protein>
<organism evidence="13 14">
    <name type="scientific">Rodentibacter pneumotropicus</name>
    <dbReference type="NCBI Taxonomy" id="758"/>
    <lineage>
        <taxon>Bacteria</taxon>
        <taxon>Pseudomonadati</taxon>
        <taxon>Pseudomonadota</taxon>
        <taxon>Gammaproteobacteria</taxon>
        <taxon>Pasteurellales</taxon>
        <taxon>Pasteurellaceae</taxon>
        <taxon>Rodentibacter</taxon>
    </lineage>
</organism>
<feature type="transmembrane region" description="Helical" evidence="11">
    <location>
        <begin position="46"/>
        <end position="64"/>
    </location>
</feature>
<dbReference type="InterPro" id="IPR036950">
    <property type="entry name" value="PBP_transglycosylase"/>
</dbReference>
<keyword evidence="6" id="KW-0133">Cell shape</keyword>